<evidence type="ECO:0000256" key="1">
    <source>
        <dbReference type="SAM" id="SignalP"/>
    </source>
</evidence>
<comment type="caution">
    <text evidence="2">The sequence shown here is derived from an EMBL/GenBank/DDBJ whole genome shotgun (WGS) entry which is preliminary data.</text>
</comment>
<protein>
    <recommendedName>
        <fullName evidence="4">Secreted protein</fullName>
    </recommendedName>
</protein>
<keyword evidence="1" id="KW-0732">Signal</keyword>
<gene>
    <name evidence="2" type="ORF">LDJ79_17615</name>
</gene>
<dbReference type="RefSeq" id="WP_225251523.1">
    <property type="nucleotide sequence ID" value="NZ_JAIWIU010000134.1"/>
</dbReference>
<sequence length="87" mass="9023">MNNVIFASLLCGLLSACCSAGGQSQNTVTVATPVPRPHTQERVAAGDPSVEVQSATGTLSSGPYIPVKSVFSHTNDDEFENAQDATQ</sequence>
<reference evidence="3" key="1">
    <citation type="submission" date="2023-07" db="EMBL/GenBank/DDBJ databases">
        <title>Molecular identification of indigenous halophilic bacteria isolated from red sea cost, biodegradation of synthetic dyes and assessment of degraded metabolite toxicity.</title>
        <authorList>
            <person name="Chaieb K."/>
            <person name="Altayb H.N."/>
        </authorList>
    </citation>
    <scope>NUCLEOTIDE SEQUENCE [LARGE SCALE GENOMIC DNA]</scope>
    <source>
        <strain evidence="3">K20</strain>
    </source>
</reference>
<accession>A0ABS7YQI7</accession>
<evidence type="ECO:0000313" key="3">
    <source>
        <dbReference type="Proteomes" id="UP001199044"/>
    </source>
</evidence>
<proteinExistence type="predicted"/>
<feature type="chain" id="PRO_5045329080" description="Secreted protein" evidence="1">
    <location>
        <begin position="21"/>
        <end position="87"/>
    </location>
</feature>
<keyword evidence="3" id="KW-1185">Reference proteome</keyword>
<name>A0ABS7YQI7_9VIBR</name>
<organism evidence="2 3">
    <name type="scientific">Vibrio tritonius</name>
    <dbReference type="NCBI Taxonomy" id="1435069"/>
    <lineage>
        <taxon>Bacteria</taxon>
        <taxon>Pseudomonadati</taxon>
        <taxon>Pseudomonadota</taxon>
        <taxon>Gammaproteobacteria</taxon>
        <taxon>Vibrionales</taxon>
        <taxon>Vibrionaceae</taxon>
        <taxon>Vibrio</taxon>
    </lineage>
</organism>
<evidence type="ECO:0000313" key="2">
    <source>
        <dbReference type="EMBL" id="MCA2017943.1"/>
    </source>
</evidence>
<dbReference type="Proteomes" id="UP001199044">
    <property type="component" value="Unassembled WGS sequence"/>
</dbReference>
<evidence type="ECO:0008006" key="4">
    <source>
        <dbReference type="Google" id="ProtNLM"/>
    </source>
</evidence>
<dbReference type="EMBL" id="JAIWIU010000134">
    <property type="protein sequence ID" value="MCA2017943.1"/>
    <property type="molecule type" value="Genomic_DNA"/>
</dbReference>
<feature type="signal peptide" evidence="1">
    <location>
        <begin position="1"/>
        <end position="20"/>
    </location>
</feature>